<reference evidence="3 4" key="1">
    <citation type="submission" date="2019-01" db="EMBL/GenBank/DDBJ databases">
        <title>Novel species of Cellulomonas.</title>
        <authorList>
            <person name="Liu Q."/>
            <person name="Xin Y.-H."/>
        </authorList>
    </citation>
    <scope>NUCLEOTIDE SEQUENCE [LARGE SCALE GENOMIC DNA]</scope>
    <source>
        <strain evidence="3 4">HLT2-17</strain>
    </source>
</reference>
<dbReference type="InterPro" id="IPR036779">
    <property type="entry name" value="LysM_dom_sf"/>
</dbReference>
<dbReference type="EMBL" id="SDWW01000005">
    <property type="protein sequence ID" value="RYV52463.1"/>
    <property type="molecule type" value="Genomic_DNA"/>
</dbReference>
<accession>A0A4Q5N4X8</accession>
<dbReference type="Gene3D" id="3.10.350.10">
    <property type="entry name" value="LysM domain"/>
    <property type="match status" value="1"/>
</dbReference>
<feature type="transmembrane region" description="Helical" evidence="1">
    <location>
        <begin position="26"/>
        <end position="47"/>
    </location>
</feature>
<dbReference type="Pfam" id="PF01476">
    <property type="entry name" value="LysM"/>
    <property type="match status" value="1"/>
</dbReference>
<evidence type="ECO:0000313" key="4">
    <source>
        <dbReference type="Proteomes" id="UP000293764"/>
    </source>
</evidence>
<feature type="domain" description="LysM" evidence="2">
    <location>
        <begin position="57"/>
        <end position="107"/>
    </location>
</feature>
<protein>
    <submittedName>
        <fullName evidence="3">LysM peptidoglycan-binding domain-containing protein</fullName>
    </submittedName>
</protein>
<dbReference type="AlphaFoldDB" id="A0A4Q5N4X8"/>
<keyword evidence="1" id="KW-0812">Transmembrane</keyword>
<proteinExistence type="predicted"/>
<comment type="caution">
    <text evidence="3">The sequence shown here is derived from an EMBL/GenBank/DDBJ whole genome shotgun (WGS) entry which is preliminary data.</text>
</comment>
<dbReference type="SMART" id="SM00257">
    <property type="entry name" value="LysM"/>
    <property type="match status" value="1"/>
</dbReference>
<dbReference type="InterPro" id="IPR018392">
    <property type="entry name" value="LysM"/>
</dbReference>
<organism evidence="3 4">
    <name type="scientific">Pengzhenrongella frigida</name>
    <dbReference type="NCBI Taxonomy" id="1259133"/>
    <lineage>
        <taxon>Bacteria</taxon>
        <taxon>Bacillati</taxon>
        <taxon>Actinomycetota</taxon>
        <taxon>Actinomycetes</taxon>
        <taxon>Micrococcales</taxon>
        <taxon>Pengzhenrongella</taxon>
    </lineage>
</organism>
<sequence>MSTALSYPTGFAAGDSLTLTTRGRRVLGAVAIVLASAVVLIGGRAVASAPTEAVAVDTYTVAAGESLWAIAADFTAPHEDVRDTVGDLVALNGLAGAGLRAGQQILVPAS</sequence>
<dbReference type="OrthoDB" id="5084290at2"/>
<keyword evidence="4" id="KW-1185">Reference proteome</keyword>
<gene>
    <name evidence="3" type="ORF">EUA98_03100</name>
</gene>
<name>A0A4Q5N4X8_9MICO</name>
<keyword evidence="1" id="KW-0472">Membrane</keyword>
<keyword evidence="1" id="KW-1133">Transmembrane helix</keyword>
<dbReference type="Proteomes" id="UP000293764">
    <property type="component" value="Unassembled WGS sequence"/>
</dbReference>
<dbReference type="PROSITE" id="PS51782">
    <property type="entry name" value="LYSM"/>
    <property type="match status" value="1"/>
</dbReference>
<dbReference type="CDD" id="cd00118">
    <property type="entry name" value="LysM"/>
    <property type="match status" value="1"/>
</dbReference>
<evidence type="ECO:0000313" key="3">
    <source>
        <dbReference type="EMBL" id="RYV52463.1"/>
    </source>
</evidence>
<evidence type="ECO:0000259" key="2">
    <source>
        <dbReference type="PROSITE" id="PS51782"/>
    </source>
</evidence>
<dbReference type="SUPFAM" id="SSF54106">
    <property type="entry name" value="LysM domain"/>
    <property type="match status" value="1"/>
</dbReference>
<evidence type="ECO:0000256" key="1">
    <source>
        <dbReference type="SAM" id="Phobius"/>
    </source>
</evidence>
<dbReference type="RefSeq" id="WP_130101203.1">
    <property type="nucleotide sequence ID" value="NZ_SDWW01000005.1"/>
</dbReference>